<sequence length="265" mass="26963">MGSPDSRSAWSGDNVARQRFSSVHWGMLAFVAGAHAAGLLALSGLGGSAPAQVPPSAPATLSVRLIAPSAPVISPSVAPVSPEASPPAKVAPRSTAAKPATRTAPRTPAPQATLPRPSPAPVPPAEASPRPDDPPPVTDGAPSLAPSGSAAAPAPPSPATTPPAPQATAVAMTPASFDAAYLHNPAPTYPRSSRRRGDEGKVILRVHVLGDGSADAVEVAESSGHSRLDDAAREAVRNWRFVPAQRGEAPVDSWLRVPIVFRLDD</sequence>
<dbReference type="STRING" id="76114.ebA5156"/>
<evidence type="ECO:0000313" key="12">
    <source>
        <dbReference type="EMBL" id="CAI09057.1"/>
    </source>
</evidence>
<keyword evidence="3" id="KW-0813">Transport</keyword>
<feature type="compositionally biased region" description="Low complexity" evidence="10">
    <location>
        <begin position="73"/>
        <end position="115"/>
    </location>
</feature>
<dbReference type="EMBL" id="CR555306">
    <property type="protein sequence ID" value="CAI09057.1"/>
    <property type="molecule type" value="Genomic_DNA"/>
</dbReference>
<dbReference type="PROSITE" id="PS52015">
    <property type="entry name" value="TONB_CTD"/>
    <property type="match status" value="1"/>
</dbReference>
<keyword evidence="9" id="KW-0472">Membrane</keyword>
<dbReference type="KEGG" id="eba:ebA5156"/>
<dbReference type="GO" id="GO:0031992">
    <property type="term" value="F:energy transducer activity"/>
    <property type="evidence" value="ECO:0007669"/>
    <property type="project" value="TreeGrafter"/>
</dbReference>
<dbReference type="Pfam" id="PF03544">
    <property type="entry name" value="TonB_C"/>
    <property type="match status" value="1"/>
</dbReference>
<comment type="subcellular location">
    <subcellularLocation>
        <location evidence="1">Cell inner membrane</location>
        <topology evidence="1">Single-pass membrane protein</topology>
        <orientation evidence="1">Periplasmic side</orientation>
    </subcellularLocation>
</comment>
<organism evidence="12 13">
    <name type="scientific">Aromatoleum aromaticum (strain DSM 19018 / LMG 30748 / EbN1)</name>
    <name type="common">Azoarcus sp. (strain EbN1)</name>
    <dbReference type="NCBI Taxonomy" id="76114"/>
    <lineage>
        <taxon>Bacteria</taxon>
        <taxon>Pseudomonadati</taxon>
        <taxon>Pseudomonadota</taxon>
        <taxon>Betaproteobacteria</taxon>
        <taxon>Rhodocyclales</taxon>
        <taxon>Rhodocyclaceae</taxon>
        <taxon>Aromatoleum</taxon>
    </lineage>
</organism>
<evidence type="ECO:0000313" key="13">
    <source>
        <dbReference type="Proteomes" id="UP000006552"/>
    </source>
</evidence>
<keyword evidence="7" id="KW-0653">Protein transport</keyword>
<dbReference type="InterPro" id="IPR051045">
    <property type="entry name" value="TonB-dependent_transducer"/>
</dbReference>
<evidence type="ECO:0000256" key="10">
    <source>
        <dbReference type="SAM" id="MobiDB-lite"/>
    </source>
</evidence>
<evidence type="ECO:0000256" key="5">
    <source>
        <dbReference type="ARBA" id="ARBA00022519"/>
    </source>
</evidence>
<evidence type="ECO:0000256" key="8">
    <source>
        <dbReference type="ARBA" id="ARBA00022989"/>
    </source>
</evidence>
<accession>Q5P0V7</accession>
<evidence type="ECO:0000256" key="9">
    <source>
        <dbReference type="ARBA" id="ARBA00023136"/>
    </source>
</evidence>
<evidence type="ECO:0000256" key="7">
    <source>
        <dbReference type="ARBA" id="ARBA00022927"/>
    </source>
</evidence>
<feature type="compositionally biased region" description="Low complexity" evidence="10">
    <location>
        <begin position="141"/>
        <end position="152"/>
    </location>
</feature>
<keyword evidence="8" id="KW-1133">Transmembrane helix</keyword>
<dbReference type="NCBIfam" id="TIGR01352">
    <property type="entry name" value="tonB_Cterm"/>
    <property type="match status" value="1"/>
</dbReference>
<feature type="compositionally biased region" description="Pro residues" evidence="10">
    <location>
        <begin position="153"/>
        <end position="165"/>
    </location>
</feature>
<dbReference type="GO" id="GO:0015031">
    <property type="term" value="P:protein transport"/>
    <property type="evidence" value="ECO:0007669"/>
    <property type="project" value="UniProtKB-KW"/>
</dbReference>
<dbReference type="AlphaFoldDB" id="Q5P0V7"/>
<reference evidence="12 13" key="1">
    <citation type="journal article" date="2005" name="Arch. Microbiol.">
        <title>The genome sequence of an anaerobic aromatic-degrading denitrifying bacterium, strain EbN1.</title>
        <authorList>
            <person name="Rabus R."/>
            <person name="Kube M."/>
            <person name="Heider J."/>
            <person name="Beck A."/>
            <person name="Heitmann K."/>
            <person name="Widdel F."/>
            <person name="Reinhardt R."/>
        </authorList>
    </citation>
    <scope>NUCLEOTIDE SEQUENCE [LARGE SCALE GENOMIC DNA]</scope>
    <source>
        <strain evidence="12 13">EbN1</strain>
    </source>
</reference>
<dbReference type="eggNOG" id="COG0810">
    <property type="taxonomic scope" value="Bacteria"/>
</dbReference>
<dbReference type="InterPro" id="IPR006260">
    <property type="entry name" value="TonB/TolA_C"/>
</dbReference>
<dbReference type="HOGENOM" id="CLU_076057_2_0_4"/>
<gene>
    <name evidence="12" type="primary">tonB</name>
    <name evidence="12" type="ORF">ebA5156</name>
</gene>
<dbReference type="InterPro" id="IPR037682">
    <property type="entry name" value="TonB_C"/>
</dbReference>
<feature type="compositionally biased region" description="Pro residues" evidence="10">
    <location>
        <begin position="116"/>
        <end position="126"/>
    </location>
</feature>
<evidence type="ECO:0000256" key="2">
    <source>
        <dbReference type="ARBA" id="ARBA00006555"/>
    </source>
</evidence>
<keyword evidence="13" id="KW-1185">Reference proteome</keyword>
<evidence type="ECO:0000259" key="11">
    <source>
        <dbReference type="PROSITE" id="PS52015"/>
    </source>
</evidence>
<dbReference type="PANTHER" id="PTHR33446">
    <property type="entry name" value="PROTEIN TONB-RELATED"/>
    <property type="match status" value="1"/>
</dbReference>
<dbReference type="SUPFAM" id="SSF74653">
    <property type="entry name" value="TolA/TonB C-terminal domain"/>
    <property type="match status" value="1"/>
</dbReference>
<feature type="domain" description="TonB C-terminal" evidence="11">
    <location>
        <begin position="174"/>
        <end position="265"/>
    </location>
</feature>
<protein>
    <submittedName>
        <fullName evidence="12">Predicted gram-negative bacterial tonB protein</fullName>
    </submittedName>
</protein>
<dbReference type="GO" id="GO:0098797">
    <property type="term" value="C:plasma membrane protein complex"/>
    <property type="evidence" value="ECO:0007669"/>
    <property type="project" value="TreeGrafter"/>
</dbReference>
<evidence type="ECO:0000256" key="6">
    <source>
        <dbReference type="ARBA" id="ARBA00022692"/>
    </source>
</evidence>
<comment type="similarity">
    <text evidence="2">Belongs to the TonB family.</text>
</comment>
<proteinExistence type="inferred from homology"/>
<keyword evidence="6" id="KW-0812">Transmembrane</keyword>
<dbReference type="Gene3D" id="3.30.1150.10">
    <property type="match status" value="1"/>
</dbReference>
<name>Q5P0V7_AROAE</name>
<dbReference type="PANTHER" id="PTHR33446:SF2">
    <property type="entry name" value="PROTEIN TONB"/>
    <property type="match status" value="1"/>
</dbReference>
<dbReference type="Proteomes" id="UP000006552">
    <property type="component" value="Chromosome"/>
</dbReference>
<evidence type="ECO:0000256" key="4">
    <source>
        <dbReference type="ARBA" id="ARBA00022475"/>
    </source>
</evidence>
<dbReference type="GO" id="GO:0055085">
    <property type="term" value="P:transmembrane transport"/>
    <property type="evidence" value="ECO:0007669"/>
    <property type="project" value="InterPro"/>
</dbReference>
<keyword evidence="4" id="KW-1003">Cell membrane</keyword>
<keyword evidence="5" id="KW-0997">Cell inner membrane</keyword>
<evidence type="ECO:0000256" key="3">
    <source>
        <dbReference type="ARBA" id="ARBA00022448"/>
    </source>
</evidence>
<feature type="region of interest" description="Disordered" evidence="10">
    <location>
        <begin position="73"/>
        <end position="172"/>
    </location>
</feature>
<evidence type="ECO:0000256" key="1">
    <source>
        <dbReference type="ARBA" id="ARBA00004383"/>
    </source>
</evidence>